<evidence type="ECO:0000256" key="1">
    <source>
        <dbReference type="ARBA" id="ARBA00006432"/>
    </source>
</evidence>
<dbReference type="EMBL" id="QJJK01000001">
    <property type="protein sequence ID" value="PXW65145.1"/>
    <property type="molecule type" value="Genomic_DNA"/>
</dbReference>
<dbReference type="InterPro" id="IPR025110">
    <property type="entry name" value="AMP-bd_C"/>
</dbReference>
<dbReference type="GO" id="GO:0006631">
    <property type="term" value="P:fatty acid metabolic process"/>
    <property type="evidence" value="ECO:0007669"/>
    <property type="project" value="TreeGrafter"/>
</dbReference>
<dbReference type="InterPro" id="IPR045851">
    <property type="entry name" value="AMP-bd_C_sf"/>
</dbReference>
<evidence type="ECO:0000259" key="3">
    <source>
        <dbReference type="Pfam" id="PF00501"/>
    </source>
</evidence>
<proteinExistence type="inferred from homology"/>
<feature type="domain" description="AMP-binding enzyme C-terminal" evidence="4">
    <location>
        <begin position="456"/>
        <end position="528"/>
    </location>
</feature>
<dbReference type="Gene3D" id="3.40.50.12780">
    <property type="entry name" value="N-terminal domain of ligase-like"/>
    <property type="match status" value="1"/>
</dbReference>
<evidence type="ECO:0000256" key="2">
    <source>
        <dbReference type="ARBA" id="ARBA00022598"/>
    </source>
</evidence>
<feature type="domain" description="AMP-dependent synthetase/ligase" evidence="3">
    <location>
        <begin position="16"/>
        <end position="405"/>
    </location>
</feature>
<dbReference type="Pfam" id="PF00501">
    <property type="entry name" value="AMP-binding"/>
    <property type="match status" value="1"/>
</dbReference>
<dbReference type="OrthoDB" id="9803968at2"/>
<name>A0A2V3UIE2_9HYPH</name>
<keyword evidence="2" id="KW-0436">Ligase</keyword>
<evidence type="ECO:0000259" key="4">
    <source>
        <dbReference type="Pfam" id="PF13193"/>
    </source>
</evidence>
<dbReference type="PANTHER" id="PTHR43201:SF5">
    <property type="entry name" value="MEDIUM-CHAIN ACYL-COA LIGASE ACSF2, MITOCHONDRIAL"/>
    <property type="match status" value="1"/>
</dbReference>
<dbReference type="SUPFAM" id="SSF56801">
    <property type="entry name" value="Acetyl-CoA synthetase-like"/>
    <property type="match status" value="1"/>
</dbReference>
<dbReference type="Pfam" id="PF13193">
    <property type="entry name" value="AMP-binding_C"/>
    <property type="match status" value="1"/>
</dbReference>
<dbReference type="InterPro" id="IPR042099">
    <property type="entry name" value="ANL_N_sf"/>
</dbReference>
<evidence type="ECO:0000313" key="6">
    <source>
        <dbReference type="Proteomes" id="UP000248021"/>
    </source>
</evidence>
<dbReference type="CDD" id="cd04433">
    <property type="entry name" value="AFD_class_I"/>
    <property type="match status" value="1"/>
</dbReference>
<dbReference type="Proteomes" id="UP000248021">
    <property type="component" value="Unassembled WGS sequence"/>
</dbReference>
<dbReference type="AlphaFoldDB" id="A0A2V3UIE2"/>
<comment type="caution">
    <text evidence="5">The sequence shown here is derived from an EMBL/GenBank/DDBJ whole genome shotgun (WGS) entry which is preliminary data.</text>
</comment>
<sequence>MTTPRNDSVFTLAQLLENNARVRPDELYAIFPDVTITYGALYERSRALAKGLIALGLEPGQHVGIMMPNCLDFLLAHFAVQLAGGKSVLYNARFKQHELATVVPHTDARIVITTDRIRDHVDFAGLLAATFPRLSDAPSPDGIALAEAPLLDHIVLFGETRWEPALSDADLLARGASVPDSVLDSAHAAQHPEHTAVMIYTSGTTAAPKACKLSHASLQRAWRVYSRSVGLAPGETVWDPMPFFHSGGIGLITGIMACGAAILSTPHFDPDLVAQLIEEYRVEHLYPGFHTLSLPVLRSPHYDRARWTGFVKSMVNVGPLGTQYVIRDLLPPDVPIMNLFGMSESSGLFMLTPPDAPEDKRLASSGRPLHGAEAKIVDPETLEELPADTRGEIVFRGAGAFRGYYKDPAHTHKTILADGWVRTGDLGMFDAEGWLYFLGRLKDMLKVGGENVAAAEVESFLSGHPAVKFVQVLGRSDERLGEVPVAFVECNPGMSVDEEGLLAFCKGQIANFKIPRQVIFVTEWPMSATKVQKFRLRELL</sequence>
<evidence type="ECO:0000313" key="5">
    <source>
        <dbReference type="EMBL" id="PXW65145.1"/>
    </source>
</evidence>
<dbReference type="GO" id="GO:0031956">
    <property type="term" value="F:medium-chain fatty acid-CoA ligase activity"/>
    <property type="evidence" value="ECO:0007669"/>
    <property type="project" value="TreeGrafter"/>
</dbReference>
<dbReference type="Gene3D" id="3.30.300.30">
    <property type="match status" value="1"/>
</dbReference>
<organism evidence="5 6">
    <name type="scientific">Chelatococcus asaccharovorans</name>
    <dbReference type="NCBI Taxonomy" id="28210"/>
    <lineage>
        <taxon>Bacteria</taxon>
        <taxon>Pseudomonadati</taxon>
        <taxon>Pseudomonadota</taxon>
        <taxon>Alphaproteobacteria</taxon>
        <taxon>Hyphomicrobiales</taxon>
        <taxon>Chelatococcaceae</taxon>
        <taxon>Chelatococcus</taxon>
    </lineage>
</organism>
<gene>
    <name evidence="5" type="ORF">C7450_101908</name>
</gene>
<keyword evidence="6" id="KW-1185">Reference proteome</keyword>
<protein>
    <submittedName>
        <fullName evidence="5">Fatty-acyl-CoA synthase</fullName>
    </submittedName>
</protein>
<comment type="similarity">
    <text evidence="1">Belongs to the ATP-dependent AMP-binding enzyme family.</text>
</comment>
<dbReference type="PANTHER" id="PTHR43201">
    <property type="entry name" value="ACYL-COA SYNTHETASE"/>
    <property type="match status" value="1"/>
</dbReference>
<dbReference type="InterPro" id="IPR000873">
    <property type="entry name" value="AMP-dep_synth/lig_dom"/>
</dbReference>
<reference evidence="5 6" key="1">
    <citation type="submission" date="2018-05" db="EMBL/GenBank/DDBJ databases">
        <title>Genomic Encyclopedia of Type Strains, Phase IV (KMG-IV): sequencing the most valuable type-strain genomes for metagenomic binning, comparative biology and taxonomic classification.</title>
        <authorList>
            <person name="Goeker M."/>
        </authorList>
    </citation>
    <scope>NUCLEOTIDE SEQUENCE [LARGE SCALE GENOMIC DNA]</scope>
    <source>
        <strain evidence="5 6">DSM 6462</strain>
    </source>
</reference>
<dbReference type="RefSeq" id="WP_110373131.1">
    <property type="nucleotide sequence ID" value="NZ_JAHBRY010000001.1"/>
</dbReference>
<accession>A0A2V3UIE2</accession>